<dbReference type="Proteomes" id="UP000095439">
    <property type="component" value="Unassembled WGS sequence"/>
</dbReference>
<dbReference type="OrthoDB" id="2194309at2"/>
<dbReference type="EMBL" id="WWSH01000001">
    <property type="protein sequence ID" value="MZK09068.1"/>
    <property type="molecule type" value="Genomic_DNA"/>
</dbReference>
<reference evidence="5 6" key="1">
    <citation type="submission" date="2015-09" db="EMBL/GenBank/DDBJ databases">
        <authorList>
            <consortium name="Pathogen Informatics"/>
        </authorList>
    </citation>
    <scope>NUCLEOTIDE SEQUENCE [LARGE SCALE GENOMIC DNA]</scope>
    <source>
        <strain evidence="3 5">2789STDY5608866</strain>
        <strain evidence="2 6">2789STDY5834961</strain>
    </source>
</reference>
<keyword evidence="1" id="KW-0812">Transmembrane</keyword>
<evidence type="ECO:0008006" key="8">
    <source>
        <dbReference type="Google" id="ProtNLM"/>
    </source>
</evidence>
<evidence type="ECO:0000313" key="2">
    <source>
        <dbReference type="EMBL" id="CUM84465.1"/>
    </source>
</evidence>
<keyword evidence="1" id="KW-0472">Membrane</keyword>
<accession>A0A173S3L1</accession>
<dbReference type="RefSeq" id="WP_006426341.1">
    <property type="nucleotide sequence ID" value="NZ_CABIWY010000004.1"/>
</dbReference>
<dbReference type="EMBL" id="CYXO01000003">
    <property type="protein sequence ID" value="CUM84465.1"/>
    <property type="molecule type" value="Genomic_DNA"/>
</dbReference>
<dbReference type="GeneID" id="93136150"/>
<proteinExistence type="predicted"/>
<evidence type="ECO:0000313" key="5">
    <source>
        <dbReference type="Proteomes" id="UP000095439"/>
    </source>
</evidence>
<dbReference type="AlphaFoldDB" id="A0A173S3L1"/>
<evidence type="ECO:0000313" key="3">
    <source>
        <dbReference type="EMBL" id="CUN72516.1"/>
    </source>
</evidence>
<gene>
    <name evidence="3" type="ORF">ERS852423_01283</name>
    <name evidence="2" type="ORF">ERS852573_00811</name>
    <name evidence="4" type="ORF">GT576_01580</name>
</gene>
<name>A0A173S3L1_9FIRM</name>
<reference evidence="4 7" key="2">
    <citation type="journal article" date="2019" name="Nat. Med.">
        <title>A library of human gut bacterial isolates paired with longitudinal multiomics data enables mechanistic microbiome research.</title>
        <authorList>
            <person name="Poyet M."/>
            <person name="Groussin M."/>
            <person name="Gibbons S.M."/>
            <person name="Avila-Pacheco J."/>
            <person name="Jiang X."/>
            <person name="Kearney S.M."/>
            <person name="Perrotta A.R."/>
            <person name="Berdy B."/>
            <person name="Zhao S."/>
            <person name="Lieberman T.D."/>
            <person name="Swanson P.K."/>
            <person name="Smith M."/>
            <person name="Roesemann S."/>
            <person name="Alexander J.E."/>
            <person name="Rich S.A."/>
            <person name="Livny J."/>
            <person name="Vlamakis H."/>
            <person name="Clish C."/>
            <person name="Bullock K."/>
            <person name="Deik A."/>
            <person name="Scott J."/>
            <person name="Pierce K.A."/>
            <person name="Xavier R.J."/>
            <person name="Alm E.J."/>
        </authorList>
    </citation>
    <scope>NUCLEOTIDE SEQUENCE [LARGE SCALE GENOMIC DNA]</scope>
    <source>
        <strain evidence="4 7">BIOML-A1</strain>
    </source>
</reference>
<protein>
    <recommendedName>
        <fullName evidence="8">DUF2178 domain-containing protein</fullName>
    </recommendedName>
</protein>
<dbReference type="EMBL" id="CYYY01000004">
    <property type="protein sequence ID" value="CUN72516.1"/>
    <property type="molecule type" value="Genomic_DNA"/>
</dbReference>
<sequence>MKKSNLITGILYVLFGVACLIVALLIETKLEGILWGFAGAGIFPGIMMICKYFYWSSPKNKERYEERLENERIEQHDELKTKIRDRAGRYTYSLGLLVVCFSILVFGILGALEVIDNARMIVLYLSGYLLFQVIAGIVIFNKLMKKY</sequence>
<evidence type="ECO:0000313" key="6">
    <source>
        <dbReference type="Proteomes" id="UP000095597"/>
    </source>
</evidence>
<dbReference type="PROSITE" id="PS51257">
    <property type="entry name" value="PROKAR_LIPOPROTEIN"/>
    <property type="match status" value="1"/>
</dbReference>
<dbReference type="Proteomes" id="UP000095597">
    <property type="component" value="Unassembled WGS sequence"/>
</dbReference>
<keyword evidence="1" id="KW-1133">Transmembrane helix</keyword>
<dbReference type="Proteomes" id="UP000449249">
    <property type="component" value="Unassembled WGS sequence"/>
</dbReference>
<feature type="transmembrane region" description="Helical" evidence="1">
    <location>
        <begin position="32"/>
        <end position="54"/>
    </location>
</feature>
<organism evidence="2 6">
    <name type="scientific">Dorea longicatena</name>
    <dbReference type="NCBI Taxonomy" id="88431"/>
    <lineage>
        <taxon>Bacteria</taxon>
        <taxon>Bacillati</taxon>
        <taxon>Bacillota</taxon>
        <taxon>Clostridia</taxon>
        <taxon>Lachnospirales</taxon>
        <taxon>Lachnospiraceae</taxon>
        <taxon>Dorea</taxon>
    </lineage>
</organism>
<evidence type="ECO:0000313" key="7">
    <source>
        <dbReference type="Proteomes" id="UP000449249"/>
    </source>
</evidence>
<feature type="transmembrane region" description="Helical" evidence="1">
    <location>
        <begin position="121"/>
        <end position="140"/>
    </location>
</feature>
<feature type="transmembrane region" description="Helical" evidence="1">
    <location>
        <begin position="7"/>
        <end position="26"/>
    </location>
</feature>
<feature type="transmembrane region" description="Helical" evidence="1">
    <location>
        <begin position="90"/>
        <end position="115"/>
    </location>
</feature>
<evidence type="ECO:0000313" key="4">
    <source>
        <dbReference type="EMBL" id="MZK09068.1"/>
    </source>
</evidence>
<evidence type="ECO:0000256" key="1">
    <source>
        <dbReference type="SAM" id="Phobius"/>
    </source>
</evidence>